<dbReference type="EC" id="2.1.3.15" evidence="5"/>
<comment type="subunit">
    <text evidence="5">Acetyl-CoA carboxylase is a heterohexamer composed of biotin carboxyl carrier protein (AccB), biotin carboxylase (AccC) and two subunits each of ACCase subunit alpha (AccA) and ACCase subunit beta (AccD).</text>
</comment>
<evidence type="ECO:0000256" key="2">
    <source>
        <dbReference type="ARBA" id="ARBA00022679"/>
    </source>
</evidence>
<feature type="domain" description="CoA carboxyltransferase N-terminal" evidence="6">
    <location>
        <begin position="31"/>
        <end position="285"/>
    </location>
</feature>
<keyword evidence="5" id="KW-0067">ATP-binding</keyword>
<sequence length="285" mass="31581">MALFRKKKTIRLNPELPTKSVPKRTDIPDNLIERCPKCRKVIFQTQLPTNHCCPHCQNHLQFPAEKRIAWLTDDNSFIEWEKELGLADPLEFPGYEAKLEAAQELTGLKEAVLTGQATLNQIPFAIGVMDSRFVMASMGTVVGEKLVRLFEQATEKSLSVVLYIASGGARMQEGILSLMQMAKVSQAVAKHSEAGLFYCAILTNPTTGGVTASFAMQGDMILAEPDATVGFAGKRVIEQTIKATLPKEFQKAESVLENGFIDQIVKRDDQVQILHLLLTIHQKQA</sequence>
<evidence type="ECO:0000313" key="10">
    <source>
        <dbReference type="Proteomes" id="UP000469870"/>
    </source>
</evidence>
<dbReference type="PROSITE" id="PS50980">
    <property type="entry name" value="COA_CT_NTER"/>
    <property type="match status" value="1"/>
</dbReference>
<keyword evidence="5" id="KW-0547">Nucleotide-binding</keyword>
<dbReference type="Pfam" id="PF01039">
    <property type="entry name" value="Carboxyl_trans"/>
    <property type="match status" value="1"/>
</dbReference>
<dbReference type="UniPathway" id="UPA00655">
    <property type="reaction ID" value="UER00711"/>
</dbReference>
<comment type="caution">
    <text evidence="5">Lacks conserved residue(s) required for the propagation of feature annotation.</text>
</comment>
<gene>
    <name evidence="5" type="primary">accD</name>
    <name evidence="8" type="ORF">GIY09_04885</name>
    <name evidence="7" type="ORF">GIY11_07665</name>
</gene>
<keyword evidence="8" id="KW-0436">Ligase</keyword>
<dbReference type="InterPro" id="IPR029045">
    <property type="entry name" value="ClpP/crotonase-like_dom_sf"/>
</dbReference>
<evidence type="ECO:0000313" key="9">
    <source>
        <dbReference type="Proteomes" id="UP000430975"/>
    </source>
</evidence>
<dbReference type="Proteomes" id="UP000469870">
    <property type="component" value="Unassembled WGS sequence"/>
</dbReference>
<dbReference type="Proteomes" id="UP000430975">
    <property type="component" value="Unassembled WGS sequence"/>
</dbReference>
<dbReference type="GO" id="GO:0003989">
    <property type="term" value="F:acetyl-CoA carboxylase activity"/>
    <property type="evidence" value="ECO:0007669"/>
    <property type="project" value="InterPro"/>
</dbReference>
<comment type="cofactor">
    <cofactor evidence="5">
        <name>Zn(2+)</name>
        <dbReference type="ChEBI" id="CHEBI:29105"/>
    </cofactor>
    <text evidence="5">Binds 1 zinc ion per subunit.</text>
</comment>
<comment type="similarity">
    <text evidence="5">Belongs to the AccD/PCCB family.</text>
</comment>
<dbReference type="GO" id="GO:0006633">
    <property type="term" value="P:fatty acid biosynthetic process"/>
    <property type="evidence" value="ECO:0007669"/>
    <property type="project" value="UniProtKB-KW"/>
</dbReference>
<evidence type="ECO:0000256" key="1">
    <source>
        <dbReference type="ARBA" id="ARBA00022516"/>
    </source>
</evidence>
<accession>A0A6I2GBS7</accession>
<comment type="subcellular location">
    <subcellularLocation>
        <location evidence="5">Cytoplasm</location>
    </subcellularLocation>
</comment>
<dbReference type="GO" id="GO:0005524">
    <property type="term" value="F:ATP binding"/>
    <property type="evidence" value="ECO:0007669"/>
    <property type="project" value="UniProtKB-KW"/>
</dbReference>
<dbReference type="GO" id="GO:0016743">
    <property type="term" value="F:carboxyl- or carbamoyltransferase activity"/>
    <property type="evidence" value="ECO:0007669"/>
    <property type="project" value="UniProtKB-UniRule"/>
</dbReference>
<evidence type="ECO:0000256" key="4">
    <source>
        <dbReference type="ARBA" id="ARBA00023098"/>
    </source>
</evidence>
<dbReference type="HAMAP" id="MF_01395">
    <property type="entry name" value="AcetylCoA_CT_beta"/>
    <property type="match status" value="1"/>
</dbReference>
<protein>
    <recommendedName>
        <fullName evidence="5">Acetyl-coenzyme A carboxylase carboxyl transferase subunit beta</fullName>
        <shortName evidence="5">ACCase subunit beta</shortName>
        <shortName evidence="5">Acetyl-CoA carboxylase carboxyltransferase subunit beta</shortName>
        <ecNumber evidence="5">2.1.3.15</ecNumber>
    </recommendedName>
</protein>
<dbReference type="GO" id="GO:2001295">
    <property type="term" value="P:malonyl-CoA biosynthetic process"/>
    <property type="evidence" value="ECO:0007669"/>
    <property type="project" value="UniProtKB-UniRule"/>
</dbReference>
<keyword evidence="4 5" id="KW-0443">Lipid metabolism</keyword>
<evidence type="ECO:0000259" key="6">
    <source>
        <dbReference type="PROSITE" id="PS50980"/>
    </source>
</evidence>
<evidence type="ECO:0000313" key="7">
    <source>
        <dbReference type="EMBL" id="MRI81894.1"/>
    </source>
</evidence>
<dbReference type="InterPro" id="IPR034733">
    <property type="entry name" value="AcCoA_carboxyl_beta"/>
</dbReference>
<keyword evidence="5" id="KW-0862">Zinc</keyword>
<reference evidence="9 10" key="1">
    <citation type="submission" date="2019-11" db="EMBL/GenBank/DDBJ databases">
        <title>Characterisation of Fundicoccus ignavus gen. nov. sp. nov., a novel genus of the family Aerococcaceae isolated from bulk tank milk.</title>
        <authorList>
            <person name="Siebert A."/>
            <person name="Huptas C."/>
            <person name="Wenning M."/>
            <person name="Scherer S."/>
            <person name="Doll E.V."/>
        </authorList>
    </citation>
    <scope>NUCLEOTIDE SEQUENCE [LARGE SCALE GENOMIC DNA]</scope>
    <source>
        <strain evidence="7 10">DSM 109653</strain>
        <strain evidence="8 9">WS4759</strain>
    </source>
</reference>
<dbReference type="PANTHER" id="PTHR42995">
    <property type="entry name" value="ACETYL-COENZYME A CARBOXYLASE CARBOXYL TRANSFERASE SUBUNIT BETA, CHLOROPLASTIC"/>
    <property type="match status" value="1"/>
</dbReference>
<dbReference type="SUPFAM" id="SSF52096">
    <property type="entry name" value="ClpP/crotonase"/>
    <property type="match status" value="1"/>
</dbReference>
<dbReference type="Gene3D" id="3.90.226.10">
    <property type="entry name" value="2-enoyl-CoA Hydratase, Chain A, domain 1"/>
    <property type="match status" value="1"/>
</dbReference>
<name>A0A6I2GBS7_9LACT</name>
<comment type="catalytic activity">
    <reaction evidence="5">
        <text>N(6)-carboxybiotinyl-L-lysyl-[protein] + acetyl-CoA = N(6)-biotinyl-L-lysyl-[protein] + malonyl-CoA</text>
        <dbReference type="Rhea" id="RHEA:54728"/>
        <dbReference type="Rhea" id="RHEA-COMP:10505"/>
        <dbReference type="Rhea" id="RHEA-COMP:10506"/>
        <dbReference type="ChEBI" id="CHEBI:57288"/>
        <dbReference type="ChEBI" id="CHEBI:57384"/>
        <dbReference type="ChEBI" id="CHEBI:83144"/>
        <dbReference type="ChEBI" id="CHEBI:83145"/>
        <dbReference type="EC" id="2.1.3.15"/>
    </reaction>
</comment>
<dbReference type="AlphaFoldDB" id="A0A6I2GBS7"/>
<keyword evidence="5" id="KW-0479">Metal-binding</keyword>
<evidence type="ECO:0000256" key="3">
    <source>
        <dbReference type="ARBA" id="ARBA00022771"/>
    </source>
</evidence>
<dbReference type="EMBL" id="WJQR01000006">
    <property type="protein sequence ID" value="MRI81894.1"/>
    <property type="molecule type" value="Genomic_DNA"/>
</dbReference>
<keyword evidence="5" id="KW-0276">Fatty acid metabolism</keyword>
<dbReference type="EMBL" id="WJQS01000003">
    <property type="protein sequence ID" value="MRI85210.1"/>
    <property type="molecule type" value="Genomic_DNA"/>
</dbReference>
<keyword evidence="5" id="KW-0275">Fatty acid biosynthesis</keyword>
<dbReference type="PRINTS" id="PR01070">
    <property type="entry name" value="ACCCTRFRASEB"/>
</dbReference>
<dbReference type="NCBIfam" id="TIGR00515">
    <property type="entry name" value="accD"/>
    <property type="match status" value="1"/>
</dbReference>
<dbReference type="RefSeq" id="WP_153862090.1">
    <property type="nucleotide sequence ID" value="NZ_WJQR01000006.1"/>
</dbReference>
<evidence type="ECO:0000313" key="8">
    <source>
        <dbReference type="EMBL" id="MRI85210.1"/>
    </source>
</evidence>
<dbReference type="InterPro" id="IPR000438">
    <property type="entry name" value="Acetyl_CoA_COase_Trfase_b_su"/>
</dbReference>
<feature type="binding site" evidence="5">
    <location>
        <position position="53"/>
    </location>
    <ligand>
        <name>Zn(2+)</name>
        <dbReference type="ChEBI" id="CHEBI:29105"/>
    </ligand>
</feature>
<organism evidence="8 9">
    <name type="scientific">Fundicoccus ignavus</name>
    <dbReference type="NCBI Taxonomy" id="2664442"/>
    <lineage>
        <taxon>Bacteria</taxon>
        <taxon>Bacillati</taxon>
        <taxon>Bacillota</taxon>
        <taxon>Bacilli</taxon>
        <taxon>Lactobacillales</taxon>
        <taxon>Aerococcaceae</taxon>
        <taxon>Fundicoccus</taxon>
    </lineage>
</organism>
<feature type="binding site" evidence="5">
    <location>
        <position position="35"/>
    </location>
    <ligand>
        <name>Zn(2+)</name>
        <dbReference type="ChEBI" id="CHEBI:29105"/>
    </ligand>
</feature>
<keyword evidence="2 5" id="KW-0808">Transferase</keyword>
<keyword evidence="5" id="KW-0963">Cytoplasm</keyword>
<dbReference type="InterPro" id="IPR011762">
    <property type="entry name" value="COA_CT_N"/>
</dbReference>
<evidence type="ECO:0000256" key="5">
    <source>
        <dbReference type="HAMAP-Rule" id="MF_01395"/>
    </source>
</evidence>
<feature type="binding site" evidence="5">
    <location>
        <position position="38"/>
    </location>
    <ligand>
        <name>Zn(2+)</name>
        <dbReference type="ChEBI" id="CHEBI:29105"/>
    </ligand>
</feature>
<keyword evidence="3 5" id="KW-0863">Zinc-finger</keyword>
<dbReference type="PANTHER" id="PTHR42995:SF5">
    <property type="entry name" value="ACETYL-COENZYME A CARBOXYLASE CARBOXYL TRANSFERASE SUBUNIT BETA, CHLOROPLASTIC"/>
    <property type="match status" value="1"/>
</dbReference>
<proteinExistence type="inferred from homology"/>
<keyword evidence="9" id="KW-1185">Reference proteome</keyword>
<comment type="caution">
    <text evidence="8">The sequence shown here is derived from an EMBL/GenBank/DDBJ whole genome shotgun (WGS) entry which is preliminary data.</text>
</comment>
<comment type="function">
    <text evidence="5">Component of the acetyl coenzyme A carboxylase (ACC) complex. Biotin carboxylase (BC) catalyzes the carboxylation of biotin on its carrier protein (BCCP) and then the CO(2) group is transferred by the transcarboxylase to acetyl-CoA to form malonyl-CoA.</text>
</comment>
<feature type="binding site" evidence="5">
    <location>
        <position position="56"/>
    </location>
    <ligand>
        <name>Zn(2+)</name>
        <dbReference type="ChEBI" id="CHEBI:29105"/>
    </ligand>
</feature>
<dbReference type="GO" id="GO:0009317">
    <property type="term" value="C:acetyl-CoA carboxylase complex"/>
    <property type="evidence" value="ECO:0007669"/>
    <property type="project" value="InterPro"/>
</dbReference>
<keyword evidence="1 5" id="KW-0444">Lipid biosynthesis</keyword>
<comment type="pathway">
    <text evidence="5">Lipid metabolism; malonyl-CoA biosynthesis; malonyl-CoA from acetyl-CoA: step 1/1.</text>
</comment>
<dbReference type="GO" id="GO:0008270">
    <property type="term" value="F:zinc ion binding"/>
    <property type="evidence" value="ECO:0007669"/>
    <property type="project" value="UniProtKB-UniRule"/>
</dbReference>